<name>A0AAN6T082_9PEZI</name>
<organism evidence="2 3">
    <name type="scientific">Parathielavia hyrcaniae</name>
    <dbReference type="NCBI Taxonomy" id="113614"/>
    <lineage>
        <taxon>Eukaryota</taxon>
        <taxon>Fungi</taxon>
        <taxon>Dikarya</taxon>
        <taxon>Ascomycota</taxon>
        <taxon>Pezizomycotina</taxon>
        <taxon>Sordariomycetes</taxon>
        <taxon>Sordariomycetidae</taxon>
        <taxon>Sordariales</taxon>
        <taxon>Chaetomiaceae</taxon>
        <taxon>Parathielavia</taxon>
    </lineage>
</organism>
<keyword evidence="3" id="KW-1185">Reference proteome</keyword>
<evidence type="ECO:0000256" key="1">
    <source>
        <dbReference type="SAM" id="MobiDB-lite"/>
    </source>
</evidence>
<feature type="compositionally biased region" description="Low complexity" evidence="1">
    <location>
        <begin position="146"/>
        <end position="157"/>
    </location>
</feature>
<gene>
    <name evidence="2" type="ORF">N658DRAFT_165436</name>
</gene>
<sequence length="708" mass="75260">MANAQGREARRDSKPQDSWIRRGPSDGSKNALGRRPVMINSRVPPSHAATALYASRFSRSSSFITDVSNDEDQVPTPRKADTAAAQPRLGLPKSRTLNVLSSLTKSLSRGSVTSRGTGSRDVSGESYQSSTVGRPLDIARGRGVRASSTAEPSTSEANHQHDIYTITTAMPPQYWAGRFMALHDRFHNELLGSSHLARVSEAYAAKSRKTSAAAQNNPSTSVYAVARASPSKHIPGSDTTVDQNPRSRQPSRIPQSATSGAILQQSSSHSNNNKKPDLRSPFSSQSTLPPATTSHNNHPSTTATKPRHLTITTTTTTATTSLRSTEASMEGEAEAQDEARVRRALAHLEGWCLTDEARLSLRAWRTGYARRTGRMEFAPPGLSLSLSSSSSSSLSKGAASANMGVGPGVGWERGFSGQVQLLGHGQGQGLGVGNRASGHVQVQGLGQGVDWRVQGLGLTGLGLGLGEGLGFGLGQGENGSWSDGLSQNLALAQGSGVGGTAGPVGTACTCAQVAESGVSGGGDGRLGRGQHRRSHHGLSGNQEGAGTVLEGETKKDGKRVRSGSDAMEIEKRMERGVWEAMGNVARLEKDNYEEGKGHDQHAGEQQQKQQQQQQQQQPGKHEHSHDEHGHGHEFGRRGREIVRRLKRSWIGGSGDTSGTKSGDVPERRVRGRIAQGNSGSVDYSLADLESLAVEKNKGRKGSRHFSFF</sequence>
<accession>A0AAN6T082</accession>
<comment type="caution">
    <text evidence="2">The sequence shown here is derived from an EMBL/GenBank/DDBJ whole genome shotgun (WGS) entry which is preliminary data.</text>
</comment>
<feature type="region of interest" description="Disordered" evidence="1">
    <location>
        <begin position="66"/>
        <end position="164"/>
    </location>
</feature>
<feature type="region of interest" description="Disordered" evidence="1">
    <location>
        <begin position="517"/>
        <end position="568"/>
    </location>
</feature>
<feature type="region of interest" description="Disordered" evidence="1">
    <location>
        <begin position="230"/>
        <end position="336"/>
    </location>
</feature>
<reference evidence="2" key="2">
    <citation type="submission" date="2023-05" db="EMBL/GenBank/DDBJ databases">
        <authorList>
            <consortium name="Lawrence Berkeley National Laboratory"/>
            <person name="Steindorff A."/>
            <person name="Hensen N."/>
            <person name="Bonometti L."/>
            <person name="Westerberg I."/>
            <person name="Brannstrom I.O."/>
            <person name="Guillou S."/>
            <person name="Cros-Aarteil S."/>
            <person name="Calhoun S."/>
            <person name="Haridas S."/>
            <person name="Kuo A."/>
            <person name="Mondo S."/>
            <person name="Pangilinan J."/>
            <person name="Riley R."/>
            <person name="Labutti K."/>
            <person name="Andreopoulos B."/>
            <person name="Lipzen A."/>
            <person name="Chen C."/>
            <person name="Yanf M."/>
            <person name="Daum C."/>
            <person name="Ng V."/>
            <person name="Clum A."/>
            <person name="Ohm R."/>
            <person name="Martin F."/>
            <person name="Silar P."/>
            <person name="Natvig D."/>
            <person name="Lalanne C."/>
            <person name="Gautier V."/>
            <person name="Ament-Velasquez S.L."/>
            <person name="Kruys A."/>
            <person name="Hutchinson M.I."/>
            <person name="Powell A.J."/>
            <person name="Barry K."/>
            <person name="Miller A.N."/>
            <person name="Grigoriev I.V."/>
            <person name="Debuchy R."/>
            <person name="Gladieux P."/>
            <person name="Thoren M.H."/>
            <person name="Johannesson H."/>
        </authorList>
    </citation>
    <scope>NUCLEOTIDE SEQUENCE</scope>
    <source>
        <strain evidence="2">CBS 757.83</strain>
    </source>
</reference>
<feature type="compositionally biased region" description="Low complexity" evidence="1">
    <location>
        <begin position="106"/>
        <end position="120"/>
    </location>
</feature>
<feature type="compositionally biased region" description="Basic and acidic residues" evidence="1">
    <location>
        <begin position="593"/>
        <end position="602"/>
    </location>
</feature>
<dbReference type="EMBL" id="MU863649">
    <property type="protein sequence ID" value="KAK4099476.1"/>
    <property type="molecule type" value="Genomic_DNA"/>
</dbReference>
<dbReference type="AlphaFoldDB" id="A0AAN6T082"/>
<feature type="region of interest" description="Disordered" evidence="1">
    <location>
        <begin position="593"/>
        <end position="680"/>
    </location>
</feature>
<feature type="compositionally biased region" description="Low complexity" evidence="1">
    <location>
        <begin position="310"/>
        <end position="320"/>
    </location>
</feature>
<feature type="region of interest" description="Disordered" evidence="1">
    <location>
        <begin position="1"/>
        <end position="36"/>
    </location>
</feature>
<reference evidence="2" key="1">
    <citation type="journal article" date="2023" name="Mol. Phylogenet. Evol.">
        <title>Genome-scale phylogeny and comparative genomics of the fungal order Sordariales.</title>
        <authorList>
            <person name="Hensen N."/>
            <person name="Bonometti L."/>
            <person name="Westerberg I."/>
            <person name="Brannstrom I.O."/>
            <person name="Guillou S."/>
            <person name="Cros-Aarteil S."/>
            <person name="Calhoun S."/>
            <person name="Haridas S."/>
            <person name="Kuo A."/>
            <person name="Mondo S."/>
            <person name="Pangilinan J."/>
            <person name="Riley R."/>
            <person name="LaButti K."/>
            <person name="Andreopoulos B."/>
            <person name="Lipzen A."/>
            <person name="Chen C."/>
            <person name="Yan M."/>
            <person name="Daum C."/>
            <person name="Ng V."/>
            <person name="Clum A."/>
            <person name="Steindorff A."/>
            <person name="Ohm R.A."/>
            <person name="Martin F."/>
            <person name="Silar P."/>
            <person name="Natvig D.O."/>
            <person name="Lalanne C."/>
            <person name="Gautier V."/>
            <person name="Ament-Velasquez S.L."/>
            <person name="Kruys A."/>
            <person name="Hutchinson M.I."/>
            <person name="Powell A.J."/>
            <person name="Barry K."/>
            <person name="Miller A.N."/>
            <person name="Grigoriev I.V."/>
            <person name="Debuchy R."/>
            <person name="Gladieux P."/>
            <person name="Hiltunen Thoren M."/>
            <person name="Johannesson H."/>
        </authorList>
    </citation>
    <scope>NUCLEOTIDE SEQUENCE</scope>
    <source>
        <strain evidence="2">CBS 757.83</strain>
    </source>
</reference>
<dbReference type="Proteomes" id="UP001305647">
    <property type="component" value="Unassembled WGS sequence"/>
</dbReference>
<evidence type="ECO:0000313" key="2">
    <source>
        <dbReference type="EMBL" id="KAK4099476.1"/>
    </source>
</evidence>
<feature type="compositionally biased region" description="Polar residues" evidence="1">
    <location>
        <begin position="237"/>
        <end position="265"/>
    </location>
</feature>
<feature type="compositionally biased region" description="Polar residues" evidence="1">
    <location>
        <begin position="281"/>
        <end position="304"/>
    </location>
</feature>
<feature type="compositionally biased region" description="Basic and acidic residues" evidence="1">
    <location>
        <begin position="619"/>
        <end position="643"/>
    </location>
</feature>
<feature type="compositionally biased region" description="Polar residues" evidence="1">
    <location>
        <begin position="95"/>
        <end position="105"/>
    </location>
</feature>
<proteinExistence type="predicted"/>
<protein>
    <submittedName>
        <fullName evidence="2">Uncharacterized protein</fullName>
    </submittedName>
</protein>
<feature type="compositionally biased region" description="Low complexity" evidence="1">
    <location>
        <begin position="605"/>
        <end position="617"/>
    </location>
</feature>
<feature type="compositionally biased region" description="Basic and acidic residues" evidence="1">
    <location>
        <begin position="7"/>
        <end position="24"/>
    </location>
</feature>
<evidence type="ECO:0000313" key="3">
    <source>
        <dbReference type="Proteomes" id="UP001305647"/>
    </source>
</evidence>